<feature type="region of interest" description="Disordered" evidence="3">
    <location>
        <begin position="48"/>
        <end position="87"/>
    </location>
</feature>
<gene>
    <name evidence="2 5" type="primary">rsgA</name>
    <name evidence="5" type="ORF">GTW20_08300</name>
</gene>
<feature type="domain" description="EngC GTPase" evidence="4">
    <location>
        <begin position="125"/>
        <end position="272"/>
    </location>
</feature>
<protein>
    <recommendedName>
        <fullName evidence="2">Small ribosomal subunit biogenesis GTPase RsgA</fullName>
        <ecNumber evidence="2">3.6.1.-</ecNumber>
    </recommendedName>
</protein>
<dbReference type="PROSITE" id="PS50936">
    <property type="entry name" value="ENGC_GTPASE"/>
    <property type="match status" value="1"/>
</dbReference>
<feature type="binding site" evidence="2">
    <location>
        <position position="304"/>
    </location>
    <ligand>
        <name>Zn(2+)</name>
        <dbReference type="ChEBI" id="CHEBI:29105"/>
    </ligand>
</feature>
<keyword evidence="2" id="KW-0699">rRNA-binding</keyword>
<dbReference type="Proteomes" id="UP000467124">
    <property type="component" value="Unassembled WGS sequence"/>
</dbReference>
<sequence length="373" mass="40815">MSHHEHGSALPENRTLHPLAPLGWNTRTAEAFDALADAHELRPARVTEARRGSVGVAMPEAATADLSPRVRKAAETDRSTSPTSGDWVALRRSGDSWTVEAVLERSGTLVRQGVAKDSHDQVLAANIDGVLICEAADQGPNVGRLERFLSLAWASGAAPVVAVTKSELAGERLPEVVELVEAVTMGPDVYAVSAHTGDGLAELAERLLPGRTWVLLGTSGAGKSSLLNALAGHEVMDTGAIRHDRRGRHTTTHRRLVPMPGGSLFLDIPGVRRIDVPGGEEGVDRTFSDINALVDLCRFRDCSHRNEPGCAVNRAVDEGELDVSRLERWFRLRREAEWNRTRNDVRLRAERKREWKKLTRQGRESARHKRGGL</sequence>
<dbReference type="CDD" id="cd01854">
    <property type="entry name" value="YjeQ_EngC"/>
    <property type="match status" value="1"/>
</dbReference>
<keyword evidence="2" id="KW-0342">GTP-binding</keyword>
<accession>A0A7K2IQM2</accession>
<keyword evidence="1 2" id="KW-0690">Ribosome biogenesis</keyword>
<keyword evidence="2" id="KW-0963">Cytoplasm</keyword>
<keyword evidence="2" id="KW-0547">Nucleotide-binding</keyword>
<comment type="subunit">
    <text evidence="2">Monomer. Associates with 30S ribosomal subunit, binds 16S rRNA.</text>
</comment>
<dbReference type="GO" id="GO:0005737">
    <property type="term" value="C:cytoplasm"/>
    <property type="evidence" value="ECO:0007669"/>
    <property type="project" value="UniProtKB-SubCell"/>
</dbReference>
<dbReference type="PANTHER" id="PTHR32120">
    <property type="entry name" value="SMALL RIBOSOMAL SUBUNIT BIOGENESIS GTPASE RSGA"/>
    <property type="match status" value="1"/>
</dbReference>
<organism evidence="5 6">
    <name type="scientific">Nocardiopsis alba</name>
    <dbReference type="NCBI Taxonomy" id="53437"/>
    <lineage>
        <taxon>Bacteria</taxon>
        <taxon>Bacillati</taxon>
        <taxon>Actinomycetota</taxon>
        <taxon>Actinomycetes</taxon>
        <taxon>Streptosporangiales</taxon>
        <taxon>Nocardiopsidaceae</taxon>
        <taxon>Nocardiopsis</taxon>
    </lineage>
</organism>
<dbReference type="InterPro" id="IPR027417">
    <property type="entry name" value="P-loop_NTPase"/>
</dbReference>
<evidence type="ECO:0000256" key="1">
    <source>
        <dbReference type="ARBA" id="ARBA00022517"/>
    </source>
</evidence>
<comment type="caution">
    <text evidence="5">The sequence shown here is derived from an EMBL/GenBank/DDBJ whole genome shotgun (WGS) entry which is preliminary data.</text>
</comment>
<feature type="binding site" evidence="2">
    <location>
        <begin position="217"/>
        <end position="225"/>
    </location>
    <ligand>
        <name>GTP</name>
        <dbReference type="ChEBI" id="CHEBI:37565"/>
    </ligand>
</feature>
<dbReference type="HAMAP" id="MF_01820">
    <property type="entry name" value="GTPase_RsgA"/>
    <property type="match status" value="1"/>
</dbReference>
<comment type="similarity">
    <text evidence="2">Belongs to the TRAFAC class YlqF/YawG GTPase family. RsgA subfamily.</text>
</comment>
<dbReference type="RefSeq" id="WP_161110668.1">
    <property type="nucleotide sequence ID" value="NZ_WWHY01000001.1"/>
</dbReference>
<comment type="caution">
    <text evidence="2">Lacks conserved residue(s) required for the propagation of feature annotation.</text>
</comment>
<dbReference type="AlphaFoldDB" id="A0A7K2IQM2"/>
<evidence type="ECO:0000259" key="4">
    <source>
        <dbReference type="PROSITE" id="PS50936"/>
    </source>
</evidence>
<dbReference type="InterPro" id="IPR010914">
    <property type="entry name" value="RsgA_GTPase_dom"/>
</dbReference>
<keyword evidence="2" id="KW-0479">Metal-binding</keyword>
<dbReference type="GO" id="GO:0003924">
    <property type="term" value="F:GTPase activity"/>
    <property type="evidence" value="ECO:0007669"/>
    <property type="project" value="UniProtKB-UniRule"/>
</dbReference>
<reference evidence="5 6" key="1">
    <citation type="journal article" date="2019" name="Nat. Commun.">
        <title>The antimicrobial potential of Streptomyces from insect microbiomes.</title>
        <authorList>
            <person name="Chevrette M.G."/>
            <person name="Carlson C.M."/>
            <person name="Ortega H.E."/>
            <person name="Thomas C."/>
            <person name="Ananiev G.E."/>
            <person name="Barns K.J."/>
            <person name="Book A.J."/>
            <person name="Cagnazzo J."/>
            <person name="Carlos C."/>
            <person name="Flanigan W."/>
            <person name="Grubbs K.J."/>
            <person name="Horn H.A."/>
            <person name="Hoffmann F.M."/>
            <person name="Klassen J.L."/>
            <person name="Knack J.J."/>
            <person name="Lewin G.R."/>
            <person name="McDonald B.R."/>
            <person name="Muller L."/>
            <person name="Melo W.G.P."/>
            <person name="Pinto-Tomas A.A."/>
            <person name="Schmitz A."/>
            <person name="Wendt-Pienkowski E."/>
            <person name="Wildman S."/>
            <person name="Zhao M."/>
            <person name="Zhang F."/>
            <person name="Bugni T.S."/>
            <person name="Andes D.R."/>
            <person name="Pupo M.T."/>
            <person name="Currie C.R."/>
        </authorList>
    </citation>
    <scope>NUCLEOTIDE SEQUENCE [LARGE SCALE GENOMIC DNA]</scope>
    <source>
        <strain evidence="5 6">SID5840</strain>
    </source>
</reference>
<feature type="binding site" evidence="2">
    <location>
        <position position="297"/>
    </location>
    <ligand>
        <name>Zn(2+)</name>
        <dbReference type="ChEBI" id="CHEBI:29105"/>
    </ligand>
</feature>
<evidence type="ECO:0000313" key="6">
    <source>
        <dbReference type="Proteomes" id="UP000467124"/>
    </source>
</evidence>
<evidence type="ECO:0000256" key="2">
    <source>
        <dbReference type="HAMAP-Rule" id="MF_01820"/>
    </source>
</evidence>
<comment type="cofactor">
    <cofactor evidence="2">
        <name>Zn(2+)</name>
        <dbReference type="ChEBI" id="CHEBI:29105"/>
    </cofactor>
    <text evidence="2">Binds 1 zinc ion per subunit.</text>
</comment>
<dbReference type="InterPro" id="IPR004881">
    <property type="entry name" value="Ribosome_biogen_GTPase_RsgA"/>
</dbReference>
<name>A0A7K2IQM2_9ACTN</name>
<feature type="binding site" evidence="2">
    <location>
        <position position="302"/>
    </location>
    <ligand>
        <name>Zn(2+)</name>
        <dbReference type="ChEBI" id="CHEBI:29105"/>
    </ligand>
</feature>
<dbReference type="GO" id="GO:0046872">
    <property type="term" value="F:metal ion binding"/>
    <property type="evidence" value="ECO:0007669"/>
    <property type="project" value="UniProtKB-KW"/>
</dbReference>
<dbReference type="SUPFAM" id="SSF52540">
    <property type="entry name" value="P-loop containing nucleoside triphosphate hydrolases"/>
    <property type="match status" value="1"/>
</dbReference>
<keyword evidence="2" id="KW-0862">Zinc</keyword>
<evidence type="ECO:0000313" key="5">
    <source>
        <dbReference type="EMBL" id="MYR32270.1"/>
    </source>
</evidence>
<dbReference type="PANTHER" id="PTHR32120:SF10">
    <property type="entry name" value="SMALL RIBOSOMAL SUBUNIT BIOGENESIS GTPASE RSGA"/>
    <property type="match status" value="1"/>
</dbReference>
<comment type="subcellular location">
    <subcellularLocation>
        <location evidence="2">Cytoplasm</location>
    </subcellularLocation>
</comment>
<evidence type="ECO:0000256" key="3">
    <source>
        <dbReference type="SAM" id="MobiDB-lite"/>
    </source>
</evidence>
<dbReference type="NCBIfam" id="TIGR00157">
    <property type="entry name" value="ribosome small subunit-dependent GTPase A"/>
    <property type="match status" value="1"/>
</dbReference>
<dbReference type="GO" id="GO:0005525">
    <property type="term" value="F:GTP binding"/>
    <property type="evidence" value="ECO:0007669"/>
    <property type="project" value="UniProtKB-UniRule"/>
</dbReference>
<dbReference type="Pfam" id="PF03193">
    <property type="entry name" value="RsgA_GTPase"/>
    <property type="match status" value="1"/>
</dbReference>
<dbReference type="EC" id="3.6.1.-" evidence="2"/>
<dbReference type="GO" id="GO:0019843">
    <property type="term" value="F:rRNA binding"/>
    <property type="evidence" value="ECO:0007669"/>
    <property type="project" value="UniProtKB-KW"/>
</dbReference>
<feature type="binding site" evidence="2">
    <location>
        <position position="310"/>
    </location>
    <ligand>
        <name>Zn(2+)</name>
        <dbReference type="ChEBI" id="CHEBI:29105"/>
    </ligand>
</feature>
<dbReference type="Gene3D" id="3.40.50.300">
    <property type="entry name" value="P-loop containing nucleotide triphosphate hydrolases"/>
    <property type="match status" value="1"/>
</dbReference>
<keyword evidence="2" id="KW-0694">RNA-binding</keyword>
<dbReference type="EMBL" id="WWHY01000001">
    <property type="protein sequence ID" value="MYR32270.1"/>
    <property type="molecule type" value="Genomic_DNA"/>
</dbReference>
<keyword evidence="2" id="KW-0378">Hydrolase</keyword>
<dbReference type="GO" id="GO:0042274">
    <property type="term" value="P:ribosomal small subunit biogenesis"/>
    <property type="evidence" value="ECO:0007669"/>
    <property type="project" value="UniProtKB-UniRule"/>
</dbReference>
<dbReference type="Gene3D" id="1.10.40.50">
    <property type="entry name" value="Probable gtpase engc, domain 3"/>
    <property type="match status" value="1"/>
</dbReference>
<proteinExistence type="inferred from homology"/>
<comment type="function">
    <text evidence="2">One of several proteins that assist in the late maturation steps of the functional core of the 30S ribosomal subunit. Helps release RbfA from mature subunits. May play a role in the assembly of ribosomal proteins into the subunit. Circularly permuted GTPase that catalyzes slow GTP hydrolysis, GTPase activity is stimulated by the 30S ribosomal subunit.</text>
</comment>